<dbReference type="PANTHER" id="PTHR11439:SF467">
    <property type="entry name" value="INTEGRASE CATALYTIC DOMAIN-CONTAINING PROTEIN"/>
    <property type="match status" value="1"/>
</dbReference>
<accession>A0A9Q3DEN8</accession>
<dbReference type="Proteomes" id="UP000765509">
    <property type="component" value="Unassembled WGS sequence"/>
</dbReference>
<dbReference type="SUPFAM" id="SSF56672">
    <property type="entry name" value="DNA/RNA polymerases"/>
    <property type="match status" value="1"/>
</dbReference>
<organism evidence="1 2">
    <name type="scientific">Austropuccinia psidii MF-1</name>
    <dbReference type="NCBI Taxonomy" id="1389203"/>
    <lineage>
        <taxon>Eukaryota</taxon>
        <taxon>Fungi</taxon>
        <taxon>Dikarya</taxon>
        <taxon>Basidiomycota</taxon>
        <taxon>Pucciniomycotina</taxon>
        <taxon>Pucciniomycetes</taxon>
        <taxon>Pucciniales</taxon>
        <taxon>Sphaerophragmiaceae</taxon>
        <taxon>Austropuccinia</taxon>
    </lineage>
</organism>
<dbReference type="AlphaFoldDB" id="A0A9Q3DEN8"/>
<sequence>MTLLSYSKNVTTFKEEIKKEFDVKDFGPADLILETSTPLVPKKHLRPVTDEEIESFKPLKVNFRSAVGSINYLSSATCPDLAHAVSSLWQCLENTGIQHWKSFLHVLRYLKGCQELSIIYPRNGSEGIIEYSNADWGSFKATRRSISRYLASFKGGLVMWKTRKQQSVFTLTAKAEYKSLCNLTSELLWLTQWTAEVGIINNQSPILIWNDNQSCINTANSDSNFNNKRMKHANIQLHFFREAV</sequence>
<dbReference type="EMBL" id="AVOT02015928">
    <property type="protein sequence ID" value="MBW0500647.1"/>
    <property type="molecule type" value="Genomic_DNA"/>
</dbReference>
<comment type="caution">
    <text evidence="1">The sequence shown here is derived from an EMBL/GenBank/DDBJ whole genome shotgun (WGS) entry which is preliminary data.</text>
</comment>
<proteinExistence type="predicted"/>
<reference evidence="1" key="1">
    <citation type="submission" date="2021-03" db="EMBL/GenBank/DDBJ databases">
        <title>Draft genome sequence of rust myrtle Austropuccinia psidii MF-1, a brazilian biotype.</title>
        <authorList>
            <person name="Quecine M.C."/>
            <person name="Pachon D.M.R."/>
            <person name="Bonatelli M.L."/>
            <person name="Correr F.H."/>
            <person name="Franceschini L.M."/>
            <person name="Leite T.F."/>
            <person name="Margarido G.R.A."/>
            <person name="Almeida C.A."/>
            <person name="Ferrarezi J.A."/>
            <person name="Labate C.A."/>
        </authorList>
    </citation>
    <scope>NUCLEOTIDE SEQUENCE</scope>
    <source>
        <strain evidence="1">MF-1</strain>
    </source>
</reference>
<name>A0A9Q3DEN8_9BASI</name>
<protein>
    <recommendedName>
        <fullName evidence="3">Reverse transcriptase Ty1/copia-type domain-containing protein</fullName>
    </recommendedName>
</protein>
<dbReference type="CDD" id="cd09272">
    <property type="entry name" value="RNase_HI_RT_Ty1"/>
    <property type="match status" value="1"/>
</dbReference>
<evidence type="ECO:0000313" key="1">
    <source>
        <dbReference type="EMBL" id="MBW0500647.1"/>
    </source>
</evidence>
<evidence type="ECO:0000313" key="2">
    <source>
        <dbReference type="Proteomes" id="UP000765509"/>
    </source>
</evidence>
<dbReference type="InterPro" id="IPR043502">
    <property type="entry name" value="DNA/RNA_pol_sf"/>
</dbReference>
<gene>
    <name evidence="1" type="ORF">O181_040362</name>
</gene>
<dbReference type="PANTHER" id="PTHR11439">
    <property type="entry name" value="GAG-POL-RELATED RETROTRANSPOSON"/>
    <property type="match status" value="1"/>
</dbReference>
<keyword evidence="2" id="KW-1185">Reference proteome</keyword>
<evidence type="ECO:0008006" key="3">
    <source>
        <dbReference type="Google" id="ProtNLM"/>
    </source>
</evidence>